<proteinExistence type="predicted"/>
<keyword evidence="3 9" id="KW-0436">Ligase</keyword>
<accession>A0A1J5TNM0</accession>
<dbReference type="InterPro" id="IPR004154">
    <property type="entry name" value="Anticodon-bd"/>
</dbReference>
<evidence type="ECO:0000256" key="4">
    <source>
        <dbReference type="ARBA" id="ARBA00022741"/>
    </source>
</evidence>
<dbReference type="EMBL" id="MIYZ01000034">
    <property type="protein sequence ID" value="OIR21787.1"/>
    <property type="molecule type" value="Genomic_DNA"/>
</dbReference>
<name>A0A1J5TNM0_9ARCH</name>
<sequence>MDFQKVIAVATRRGIFQPAFEAYGGLAGFMDYGPVGVRMRRRILEVWRKHYVIDAGCLELDGALIGPESLFQASGHLGEFDDALVDCKSCGKQFRADHLVKSGEEMSREELSNAITGTACPGCGEELSEMSSFNLMFSTGVGAGNGSPGYLRPETAQSIFLAFPWLLRQNRGKLPMAGAQIGRSFRNEISPRQGPLRMREFTQMEVEHFFLPSDEPKLSDELRNITINLLTANGNETNSTVGEAFDSGIIGSSLVACHLARAQHFLVTIGVPSGKLRFRQHGSNEMAHYSSDCWDGEINTSLGWIETIGVAHRGDYDLSAHGKASSKEFRVAIPGTEKEMETWVPDIGKLGKKFKGDAKIILEAIKDLELKPNISVDVNGKSIDLTTEYMSLKTERRSEMVYPNVVEPSFGLDRILYCLLESSWKVDSDREWISLPQSTSPYDLLVAPLMTKDGLDEKAHEILKAAVNVGVDAYYDEAGSIGRRYARADEIGIFFSMTIDHQTLEDGTVTLRERDSKNQSRVSIEDAINKVRR</sequence>
<comment type="subcellular location">
    <subcellularLocation>
        <location evidence="1">Cytoplasm</location>
    </subcellularLocation>
</comment>
<evidence type="ECO:0000256" key="6">
    <source>
        <dbReference type="ARBA" id="ARBA00023146"/>
    </source>
</evidence>
<protein>
    <recommendedName>
        <fullName evidence="2">glycine--tRNA ligase</fullName>
        <ecNumber evidence="2">6.1.1.14</ecNumber>
    </recommendedName>
    <alternativeName>
        <fullName evidence="7">Diadenosine tetraphosphate synthetase</fullName>
    </alternativeName>
</protein>
<dbReference type="InterPro" id="IPR006195">
    <property type="entry name" value="aa-tRNA-synth_II"/>
</dbReference>
<dbReference type="Proteomes" id="UP000183615">
    <property type="component" value="Unassembled WGS sequence"/>
</dbReference>
<evidence type="ECO:0000256" key="1">
    <source>
        <dbReference type="ARBA" id="ARBA00004496"/>
    </source>
</evidence>
<dbReference type="Pfam" id="PF03129">
    <property type="entry name" value="HGTP_anticodon"/>
    <property type="match status" value="1"/>
</dbReference>
<dbReference type="Gene3D" id="3.30.930.10">
    <property type="entry name" value="Bira Bifunctional Protein, Domain 2"/>
    <property type="match status" value="1"/>
</dbReference>
<gene>
    <name evidence="9" type="ORF">BET99_01410</name>
</gene>
<evidence type="ECO:0000259" key="8">
    <source>
        <dbReference type="PROSITE" id="PS50862"/>
    </source>
</evidence>
<dbReference type="EC" id="6.1.1.14" evidence="2"/>
<dbReference type="GO" id="GO:0006426">
    <property type="term" value="P:glycyl-tRNA aminoacylation"/>
    <property type="evidence" value="ECO:0007669"/>
    <property type="project" value="InterPro"/>
</dbReference>
<dbReference type="Pfam" id="PF00587">
    <property type="entry name" value="tRNA-synt_2b"/>
    <property type="match status" value="1"/>
</dbReference>
<dbReference type="Gene3D" id="3.40.50.800">
    <property type="entry name" value="Anticodon-binding domain"/>
    <property type="match status" value="1"/>
</dbReference>
<dbReference type="SUPFAM" id="SSF52954">
    <property type="entry name" value="Class II aaRS ABD-related"/>
    <property type="match status" value="1"/>
</dbReference>
<evidence type="ECO:0000256" key="5">
    <source>
        <dbReference type="ARBA" id="ARBA00022840"/>
    </source>
</evidence>
<reference evidence="9 10" key="1">
    <citation type="submission" date="2016-08" db="EMBL/GenBank/DDBJ databases">
        <title>New Insights into Marine Group III Euryarchaeota, from dark to light.</title>
        <authorList>
            <person name="Haro-Moreno J.M."/>
            <person name="Rodriguez-Valera F."/>
            <person name="Lopez-Garcia P."/>
            <person name="Moreira D."/>
            <person name="Martin-Cuadrado A.B."/>
        </authorList>
    </citation>
    <scope>NUCLEOTIDE SEQUENCE [LARGE SCALE GENOMIC DNA]</scope>
    <source>
        <strain evidence="9">CG-Epi2</strain>
    </source>
</reference>
<dbReference type="InterPro" id="IPR027031">
    <property type="entry name" value="Gly-tRNA_synthase/POLG2"/>
</dbReference>
<keyword evidence="6" id="KW-0030">Aminoacyl-tRNA synthetase</keyword>
<evidence type="ECO:0000256" key="3">
    <source>
        <dbReference type="ARBA" id="ARBA00022598"/>
    </source>
</evidence>
<evidence type="ECO:0000313" key="10">
    <source>
        <dbReference type="Proteomes" id="UP000183615"/>
    </source>
</evidence>
<dbReference type="NCBIfam" id="NF003211">
    <property type="entry name" value="PRK04173.1"/>
    <property type="match status" value="1"/>
</dbReference>
<comment type="caution">
    <text evidence="9">The sequence shown here is derived from an EMBL/GenBank/DDBJ whole genome shotgun (WGS) entry which is preliminary data.</text>
</comment>
<dbReference type="GO" id="GO:0005524">
    <property type="term" value="F:ATP binding"/>
    <property type="evidence" value="ECO:0007669"/>
    <property type="project" value="UniProtKB-KW"/>
</dbReference>
<feature type="domain" description="Aminoacyl-transfer RNA synthetases class-II family profile" evidence="8">
    <location>
        <begin position="2"/>
        <end position="436"/>
    </location>
</feature>
<dbReference type="GO" id="GO:0004820">
    <property type="term" value="F:glycine-tRNA ligase activity"/>
    <property type="evidence" value="ECO:0007669"/>
    <property type="project" value="UniProtKB-EC"/>
</dbReference>
<keyword evidence="5" id="KW-0067">ATP-binding</keyword>
<dbReference type="PANTHER" id="PTHR10745">
    <property type="entry name" value="GLYCYL-TRNA SYNTHETASE/DNA POLYMERASE SUBUNIT GAMMA-2"/>
    <property type="match status" value="1"/>
</dbReference>
<dbReference type="InterPro" id="IPR045864">
    <property type="entry name" value="aa-tRNA-synth_II/BPL/LPL"/>
</dbReference>
<keyword evidence="4" id="KW-0547">Nucleotide-binding</keyword>
<evidence type="ECO:0000313" key="9">
    <source>
        <dbReference type="EMBL" id="OIR21787.1"/>
    </source>
</evidence>
<dbReference type="AlphaFoldDB" id="A0A1J5TNM0"/>
<evidence type="ECO:0000256" key="2">
    <source>
        <dbReference type="ARBA" id="ARBA00012829"/>
    </source>
</evidence>
<dbReference type="NCBIfam" id="TIGR00389">
    <property type="entry name" value="glyS_dimeric"/>
    <property type="match status" value="1"/>
</dbReference>
<dbReference type="InterPro" id="IPR002315">
    <property type="entry name" value="tRNA-synt_gly"/>
</dbReference>
<dbReference type="InterPro" id="IPR002314">
    <property type="entry name" value="aa-tRNA-synt_IIb"/>
</dbReference>
<dbReference type="PRINTS" id="PR01043">
    <property type="entry name" value="TRNASYNTHGLY"/>
</dbReference>
<dbReference type="InterPro" id="IPR036621">
    <property type="entry name" value="Anticodon-bd_dom_sf"/>
</dbReference>
<dbReference type="GO" id="GO:0005737">
    <property type="term" value="C:cytoplasm"/>
    <property type="evidence" value="ECO:0007669"/>
    <property type="project" value="UniProtKB-SubCell"/>
</dbReference>
<dbReference type="PROSITE" id="PS50862">
    <property type="entry name" value="AA_TRNA_LIGASE_II"/>
    <property type="match status" value="1"/>
</dbReference>
<organism evidence="9 10">
    <name type="scientific">Marine Group III euryarchaeote CG-Epi2</name>
    <dbReference type="NCBI Taxonomy" id="1888996"/>
    <lineage>
        <taxon>Archaea</taxon>
        <taxon>Methanobacteriati</taxon>
        <taxon>Thermoplasmatota</taxon>
        <taxon>Thermoplasmata</taxon>
        <taxon>Candidatus Thermoprofundales</taxon>
    </lineage>
</organism>
<dbReference type="PANTHER" id="PTHR10745:SF0">
    <property type="entry name" value="GLYCINE--TRNA LIGASE"/>
    <property type="match status" value="1"/>
</dbReference>
<evidence type="ECO:0000256" key="7">
    <source>
        <dbReference type="ARBA" id="ARBA00030057"/>
    </source>
</evidence>
<dbReference type="SUPFAM" id="SSF55681">
    <property type="entry name" value="Class II aaRS and biotin synthetases"/>
    <property type="match status" value="1"/>
</dbReference>